<reference evidence="2" key="1">
    <citation type="submission" date="2019-09" db="EMBL/GenBank/DDBJ databases">
        <authorList>
            <consortium name="PulseNet: The National Subtyping Network for Foodborne Disease Surveillance"/>
            <person name="Tarr C.L."/>
            <person name="Trees E."/>
            <person name="Katz L.S."/>
            <person name="Carleton-Romer H.A."/>
            <person name="Stroika S."/>
            <person name="Kucerova Z."/>
            <person name="Roache K.F."/>
            <person name="Sabol A.L."/>
            <person name="Besser J."/>
            <person name="Gerner-Smidt P."/>
        </authorList>
    </citation>
    <scope>NUCLEOTIDE SEQUENCE</scope>
    <source>
        <strain evidence="2">PNUSAS098470</strain>
    </source>
</reference>
<organism evidence="2">
    <name type="scientific">Salmonella enterica</name>
    <name type="common">Salmonella choleraesuis</name>
    <dbReference type="NCBI Taxonomy" id="28901"/>
    <lineage>
        <taxon>Bacteria</taxon>
        <taxon>Pseudomonadati</taxon>
        <taxon>Pseudomonadota</taxon>
        <taxon>Gammaproteobacteria</taxon>
        <taxon>Enterobacterales</taxon>
        <taxon>Enterobacteriaceae</taxon>
        <taxon>Salmonella</taxon>
    </lineage>
</organism>
<name>A0A633MP64_SALER</name>
<keyword evidence="1" id="KW-1133">Transmembrane helix</keyword>
<proteinExistence type="predicted"/>
<evidence type="ECO:0000313" key="2">
    <source>
        <dbReference type="EMBL" id="ECS1076582.1"/>
    </source>
</evidence>
<feature type="transmembrane region" description="Helical" evidence="1">
    <location>
        <begin position="51"/>
        <end position="69"/>
    </location>
</feature>
<dbReference type="EMBL" id="AAKIMW010000011">
    <property type="protein sequence ID" value="ECS1076582.1"/>
    <property type="molecule type" value="Genomic_DNA"/>
</dbReference>
<sequence>MTSSSINNIRFVGRGATIDHLGKELNSAQFETKRGPRCFAVSTTALEYVNVIVPVATSAISALAAILIAKAKYGKIKVKYREGPVAEVTANNTKEVEEILKTAKEIHLD</sequence>
<keyword evidence="1" id="KW-0472">Membrane</keyword>
<dbReference type="AlphaFoldDB" id="A0A633MP64"/>
<evidence type="ECO:0000256" key="1">
    <source>
        <dbReference type="SAM" id="Phobius"/>
    </source>
</evidence>
<accession>A0A633MP64</accession>
<gene>
    <name evidence="2" type="ORF">F2225_11365</name>
</gene>
<protein>
    <submittedName>
        <fullName evidence="2">Uncharacterized protein</fullName>
    </submittedName>
</protein>
<comment type="caution">
    <text evidence="2">The sequence shown here is derived from an EMBL/GenBank/DDBJ whole genome shotgun (WGS) entry which is preliminary data.</text>
</comment>
<keyword evidence="1" id="KW-0812">Transmembrane</keyword>